<keyword evidence="2" id="KW-1185">Reference proteome</keyword>
<gene>
    <name evidence="1" type="ORF">GWK08_08900</name>
</gene>
<proteinExistence type="predicted"/>
<dbReference type="RefSeq" id="WP_163606588.1">
    <property type="nucleotide sequence ID" value="NZ_JAABOO010000002.1"/>
</dbReference>
<accession>A0A6P0ULX0</accession>
<evidence type="ECO:0000313" key="2">
    <source>
        <dbReference type="Proteomes" id="UP000468581"/>
    </source>
</evidence>
<reference evidence="1 2" key="1">
    <citation type="submission" date="2020-01" db="EMBL/GenBank/DDBJ databases">
        <title>Leptobacterium flavescens.</title>
        <authorList>
            <person name="Wang G."/>
        </authorList>
    </citation>
    <scope>NUCLEOTIDE SEQUENCE [LARGE SCALE GENOMIC DNA]</scope>
    <source>
        <strain evidence="1 2">KCTC 22160</strain>
    </source>
</reference>
<name>A0A6P0ULX0_9FLAO</name>
<dbReference type="Proteomes" id="UP000468581">
    <property type="component" value="Unassembled WGS sequence"/>
</dbReference>
<dbReference type="AlphaFoldDB" id="A0A6P0ULX0"/>
<sequence length="257" mass="27828">MYPVTTVNSLTGAGLDLSYSDTLIPAPIIDTSLTLPPLNGGTSGSGGFLQNVTGGLDLVGTVGSFVGGLLPGGSFDCIGASWNPDKAVKEHNKLKATFDSQFNAVSIIDKRSIDQANRMLIAYANSYIEQVTYQASGKPKDCTKRGIDKFVELNTSLMNQYVSAFKQKLQSTRVETRITSTQIHDNVGKYRGSINVPQLSYVKTLSASDSIPTKGMQQFNTPTISDTPDVYGPNPDQPKKKSFPWWLILLLLGLLKK</sequence>
<organism evidence="1 2">
    <name type="scientific">Leptobacterium flavescens</name>
    <dbReference type="NCBI Taxonomy" id="472055"/>
    <lineage>
        <taxon>Bacteria</taxon>
        <taxon>Pseudomonadati</taxon>
        <taxon>Bacteroidota</taxon>
        <taxon>Flavobacteriia</taxon>
        <taxon>Flavobacteriales</taxon>
        <taxon>Flavobacteriaceae</taxon>
        <taxon>Leptobacterium</taxon>
    </lineage>
</organism>
<comment type="caution">
    <text evidence="1">The sequence shown here is derived from an EMBL/GenBank/DDBJ whole genome shotgun (WGS) entry which is preliminary data.</text>
</comment>
<protein>
    <submittedName>
        <fullName evidence="1">Uncharacterized protein</fullName>
    </submittedName>
</protein>
<evidence type="ECO:0000313" key="1">
    <source>
        <dbReference type="EMBL" id="NER13552.1"/>
    </source>
</evidence>
<dbReference type="EMBL" id="JAABOO010000002">
    <property type="protein sequence ID" value="NER13552.1"/>
    <property type="molecule type" value="Genomic_DNA"/>
</dbReference>